<dbReference type="Proteomes" id="UP000053989">
    <property type="component" value="Unassembled WGS sequence"/>
</dbReference>
<organism evidence="3 4">
    <name type="scientific">Scleroderma citrinum Foug A</name>
    <dbReference type="NCBI Taxonomy" id="1036808"/>
    <lineage>
        <taxon>Eukaryota</taxon>
        <taxon>Fungi</taxon>
        <taxon>Dikarya</taxon>
        <taxon>Basidiomycota</taxon>
        <taxon>Agaricomycotina</taxon>
        <taxon>Agaricomycetes</taxon>
        <taxon>Agaricomycetidae</taxon>
        <taxon>Boletales</taxon>
        <taxon>Sclerodermatineae</taxon>
        <taxon>Sclerodermataceae</taxon>
        <taxon>Scleroderma</taxon>
    </lineage>
</organism>
<dbReference type="InParanoid" id="A0A0C2ZM89"/>
<keyword evidence="2" id="KW-0812">Transmembrane</keyword>
<dbReference type="EMBL" id="KN822040">
    <property type="protein sequence ID" value="KIM62673.1"/>
    <property type="molecule type" value="Genomic_DNA"/>
</dbReference>
<name>A0A0C2ZM89_9AGAM</name>
<keyword evidence="2" id="KW-1133">Transmembrane helix</keyword>
<keyword evidence="2" id="KW-0472">Membrane</keyword>
<reference evidence="3 4" key="1">
    <citation type="submission" date="2014-04" db="EMBL/GenBank/DDBJ databases">
        <authorList>
            <consortium name="DOE Joint Genome Institute"/>
            <person name="Kuo A."/>
            <person name="Kohler A."/>
            <person name="Nagy L.G."/>
            <person name="Floudas D."/>
            <person name="Copeland A."/>
            <person name="Barry K.W."/>
            <person name="Cichocki N."/>
            <person name="Veneault-Fourrey C."/>
            <person name="LaButti K."/>
            <person name="Lindquist E.A."/>
            <person name="Lipzen A."/>
            <person name="Lundell T."/>
            <person name="Morin E."/>
            <person name="Murat C."/>
            <person name="Sun H."/>
            <person name="Tunlid A."/>
            <person name="Henrissat B."/>
            <person name="Grigoriev I.V."/>
            <person name="Hibbett D.S."/>
            <person name="Martin F."/>
            <person name="Nordberg H.P."/>
            <person name="Cantor M.N."/>
            <person name="Hua S.X."/>
        </authorList>
    </citation>
    <scope>NUCLEOTIDE SEQUENCE [LARGE SCALE GENOMIC DNA]</scope>
    <source>
        <strain evidence="3 4">Foug A</strain>
    </source>
</reference>
<evidence type="ECO:0000256" key="2">
    <source>
        <dbReference type="SAM" id="Phobius"/>
    </source>
</evidence>
<dbReference type="HOGENOM" id="CLU_026455_1_0_1"/>
<dbReference type="OrthoDB" id="4179406at2759"/>
<keyword evidence="4" id="KW-1185">Reference proteome</keyword>
<feature type="transmembrane region" description="Helical" evidence="2">
    <location>
        <begin position="120"/>
        <end position="137"/>
    </location>
</feature>
<evidence type="ECO:0000256" key="1">
    <source>
        <dbReference type="SAM" id="MobiDB-lite"/>
    </source>
</evidence>
<evidence type="ECO:0000313" key="4">
    <source>
        <dbReference type="Proteomes" id="UP000053989"/>
    </source>
</evidence>
<feature type="compositionally biased region" description="Polar residues" evidence="1">
    <location>
        <begin position="1"/>
        <end position="21"/>
    </location>
</feature>
<proteinExistence type="predicted"/>
<evidence type="ECO:0000313" key="3">
    <source>
        <dbReference type="EMBL" id="KIM62673.1"/>
    </source>
</evidence>
<feature type="region of interest" description="Disordered" evidence="1">
    <location>
        <begin position="1"/>
        <end position="85"/>
    </location>
</feature>
<dbReference type="AlphaFoldDB" id="A0A0C2ZM89"/>
<gene>
    <name evidence="3" type="ORF">SCLCIDRAFT_1214772</name>
</gene>
<protein>
    <submittedName>
        <fullName evidence="3">Uncharacterized protein</fullName>
    </submittedName>
</protein>
<reference evidence="4" key="2">
    <citation type="submission" date="2015-01" db="EMBL/GenBank/DDBJ databases">
        <title>Evolutionary Origins and Diversification of the Mycorrhizal Mutualists.</title>
        <authorList>
            <consortium name="DOE Joint Genome Institute"/>
            <consortium name="Mycorrhizal Genomics Consortium"/>
            <person name="Kohler A."/>
            <person name="Kuo A."/>
            <person name="Nagy L.G."/>
            <person name="Floudas D."/>
            <person name="Copeland A."/>
            <person name="Barry K.W."/>
            <person name="Cichocki N."/>
            <person name="Veneault-Fourrey C."/>
            <person name="LaButti K."/>
            <person name="Lindquist E.A."/>
            <person name="Lipzen A."/>
            <person name="Lundell T."/>
            <person name="Morin E."/>
            <person name="Murat C."/>
            <person name="Riley R."/>
            <person name="Ohm R."/>
            <person name="Sun H."/>
            <person name="Tunlid A."/>
            <person name="Henrissat B."/>
            <person name="Grigoriev I.V."/>
            <person name="Hibbett D.S."/>
            <person name="Martin F."/>
        </authorList>
    </citation>
    <scope>NUCLEOTIDE SEQUENCE [LARGE SCALE GENOMIC DNA]</scope>
    <source>
        <strain evidence="4">Foug A</strain>
    </source>
</reference>
<dbReference type="STRING" id="1036808.A0A0C2ZM89"/>
<sequence length="463" mass="51048">MQQQRVQPKIETPTSQDTVTSDWEDVTDSENISQRPSTNAGSSHSLNSTGSGARKRRRGTKHASTVTPPFNSAVAKAKRPRPPIVSREDVEDALIEGARSTVQYCCDMVKIVFRYMKRPLALFACLWMIAFLMSYMTNAIRNALFPLCFIPGMGRSTLCTPPQPTAPLPQLPDFPGLMKAQGMFEQLVGESVGGSALSVEVLKAEMATRDLSTLVRYSDLKSKDSVANMLFSISVDAKKTARGLTKLNSKVAGAVDEVMALNSYAMATIEEAHQKAPFPMLQAIIPIKLGPTADEIIQHAFTLAMDQSEQTLGRLVVEAEVSRQNLDQMEVDIGSLHDMVTREDKNMNSEKDLVMGELWTKLGGNKQALREYDDRLALLDDLSVYRKRARAHVMAALQTLHAMSDDLEDLRDRVAAPGILGGKVPLHVHIDSIKNGLERLKEGRTRAREVGDATARRLLNDSD</sequence>
<accession>A0A0C2ZM89</accession>
<feature type="compositionally biased region" description="Polar residues" evidence="1">
    <location>
        <begin position="29"/>
        <end position="51"/>
    </location>
</feature>